<feature type="transmembrane region" description="Helical" evidence="7">
    <location>
        <begin position="136"/>
        <end position="158"/>
    </location>
</feature>
<feature type="transmembrane region" description="Helical" evidence="7">
    <location>
        <begin position="252"/>
        <end position="275"/>
    </location>
</feature>
<evidence type="ECO:0000313" key="9">
    <source>
        <dbReference type="Proteomes" id="UP000313066"/>
    </source>
</evidence>
<evidence type="ECO:0000256" key="2">
    <source>
        <dbReference type="ARBA" id="ARBA00008034"/>
    </source>
</evidence>
<keyword evidence="9" id="KW-1185">Reference proteome</keyword>
<keyword evidence="5 7" id="KW-0472">Membrane</keyword>
<feature type="transmembrane region" description="Helical" evidence="7">
    <location>
        <begin position="40"/>
        <end position="59"/>
    </location>
</feature>
<evidence type="ECO:0000256" key="4">
    <source>
        <dbReference type="ARBA" id="ARBA00022989"/>
    </source>
</evidence>
<feature type="transmembrane region" description="Helical" evidence="7">
    <location>
        <begin position="219"/>
        <end position="240"/>
    </location>
</feature>
<feature type="transmembrane region" description="Helical" evidence="7">
    <location>
        <begin position="195"/>
        <end position="212"/>
    </location>
</feature>
<evidence type="ECO:0000256" key="6">
    <source>
        <dbReference type="RuleBase" id="RU003943"/>
    </source>
</evidence>
<dbReference type="PANTHER" id="PTHR30477:SF13">
    <property type="entry name" value="IRON TRANSPORT SYSTEM MEMBRANE PROTEIN HI_0360-RELATED"/>
    <property type="match status" value="1"/>
</dbReference>
<dbReference type="PANTHER" id="PTHR30477">
    <property type="entry name" value="ABC-TRANSPORTER METAL-BINDING PROTEIN"/>
    <property type="match status" value="1"/>
</dbReference>
<feature type="transmembrane region" description="Helical" evidence="7">
    <location>
        <begin position="12"/>
        <end position="35"/>
    </location>
</feature>
<dbReference type="GO" id="GO:0043190">
    <property type="term" value="C:ATP-binding cassette (ABC) transporter complex"/>
    <property type="evidence" value="ECO:0007669"/>
    <property type="project" value="InterPro"/>
</dbReference>
<keyword evidence="3 6" id="KW-0812">Transmembrane</keyword>
<dbReference type="EMBL" id="VDMA02000029">
    <property type="protein sequence ID" value="KAB8177770.1"/>
    <property type="molecule type" value="Genomic_DNA"/>
</dbReference>
<evidence type="ECO:0000256" key="1">
    <source>
        <dbReference type="ARBA" id="ARBA00004141"/>
    </source>
</evidence>
<evidence type="ECO:0000256" key="3">
    <source>
        <dbReference type="ARBA" id="ARBA00022692"/>
    </source>
</evidence>
<comment type="similarity">
    <text evidence="2 6">Belongs to the ABC-3 integral membrane protein family.</text>
</comment>
<name>A0A5N6BC51_9ACTN</name>
<keyword evidence="4 7" id="KW-1133">Transmembrane helix</keyword>
<dbReference type="Pfam" id="PF00950">
    <property type="entry name" value="ABC-3"/>
    <property type="match status" value="1"/>
</dbReference>
<evidence type="ECO:0000256" key="7">
    <source>
        <dbReference type="SAM" id="Phobius"/>
    </source>
</evidence>
<sequence length="293" mass="30280">MILFEPFHLPFMARALVELVVLGALAGTVGVLVLLRRLAFVSDTLTHTVFPGVVIGHLMAGDGGIFWGALAAGVVTAVLLTLLTQRRRVSEDAALAMLLTTLFAVGVVLVSRQTGFTSDLTAFLFGRVLTVTEAQLAQTAVVTVVVVALLAVLRRPLLLRAFDPEGAQAAGVRVGLLDLVLNIAVALVVVAAVKAVGTVLVIALLIVPAAAARSLSDRLAVIVPLACLVGAAAGWLGLVVSYEASVGYGVRLASGATVVLVLVAMYGLAHAAGFVRRKAGLSRARRRSVLEAA</sequence>
<feature type="transmembrane region" description="Helical" evidence="7">
    <location>
        <begin position="170"/>
        <end position="189"/>
    </location>
</feature>
<dbReference type="Proteomes" id="UP000313066">
    <property type="component" value="Unassembled WGS sequence"/>
</dbReference>
<dbReference type="RefSeq" id="WP_139579932.1">
    <property type="nucleotide sequence ID" value="NZ_VDMA02000029.1"/>
</dbReference>
<feature type="transmembrane region" description="Helical" evidence="7">
    <location>
        <begin position="95"/>
        <end position="116"/>
    </location>
</feature>
<dbReference type="SUPFAM" id="SSF81345">
    <property type="entry name" value="ABC transporter involved in vitamin B12 uptake, BtuC"/>
    <property type="match status" value="1"/>
</dbReference>
<dbReference type="AlphaFoldDB" id="A0A5N6BC51"/>
<comment type="subcellular location">
    <subcellularLocation>
        <location evidence="6">Cell membrane</location>
        <topology evidence="6">Multi-pass membrane protein</topology>
    </subcellularLocation>
    <subcellularLocation>
        <location evidence="1">Membrane</location>
        <topology evidence="1">Multi-pass membrane protein</topology>
    </subcellularLocation>
</comment>
<dbReference type="GO" id="GO:0010043">
    <property type="term" value="P:response to zinc ion"/>
    <property type="evidence" value="ECO:0007669"/>
    <property type="project" value="TreeGrafter"/>
</dbReference>
<organism evidence="8 9">
    <name type="scientific">Microbispora catharanthi</name>
    <dbReference type="NCBI Taxonomy" id="1712871"/>
    <lineage>
        <taxon>Bacteria</taxon>
        <taxon>Bacillati</taxon>
        <taxon>Actinomycetota</taxon>
        <taxon>Actinomycetes</taxon>
        <taxon>Streptosporangiales</taxon>
        <taxon>Streptosporangiaceae</taxon>
        <taxon>Microbispora</taxon>
    </lineage>
</organism>
<comment type="caution">
    <text evidence="8">The sequence shown here is derived from an EMBL/GenBank/DDBJ whole genome shotgun (WGS) entry which is preliminary data.</text>
</comment>
<dbReference type="InterPro" id="IPR001626">
    <property type="entry name" value="ABC_TroCD"/>
</dbReference>
<accession>A0A5N6BC51</accession>
<feature type="transmembrane region" description="Helical" evidence="7">
    <location>
        <begin position="65"/>
        <end position="83"/>
    </location>
</feature>
<dbReference type="GO" id="GO:0055085">
    <property type="term" value="P:transmembrane transport"/>
    <property type="evidence" value="ECO:0007669"/>
    <property type="project" value="InterPro"/>
</dbReference>
<keyword evidence="6" id="KW-0813">Transport</keyword>
<dbReference type="InterPro" id="IPR037294">
    <property type="entry name" value="ABC_BtuC-like"/>
</dbReference>
<evidence type="ECO:0000256" key="5">
    <source>
        <dbReference type="ARBA" id="ARBA00023136"/>
    </source>
</evidence>
<gene>
    <name evidence="8" type="ORF">FH610_037240</name>
</gene>
<proteinExistence type="inferred from homology"/>
<protein>
    <submittedName>
        <fullName evidence="8">Iron chelate uptake ABC transporter family permease subunit</fullName>
    </submittedName>
</protein>
<reference evidence="8 9" key="1">
    <citation type="submission" date="2019-10" db="EMBL/GenBank/DDBJ databases">
        <title>Nonomuraea sp. nov., isolated from Phyllanthus amarus.</title>
        <authorList>
            <person name="Klykleung N."/>
            <person name="Tanasupawat S."/>
        </authorList>
    </citation>
    <scope>NUCLEOTIDE SEQUENCE [LARGE SCALE GENOMIC DNA]</scope>
    <source>
        <strain evidence="8 9">CR1-09</strain>
    </source>
</reference>
<dbReference type="Gene3D" id="1.10.3470.10">
    <property type="entry name" value="ABC transporter involved in vitamin B12 uptake, BtuC"/>
    <property type="match status" value="1"/>
</dbReference>
<evidence type="ECO:0000313" key="8">
    <source>
        <dbReference type="EMBL" id="KAB8177770.1"/>
    </source>
</evidence>